<feature type="compositionally biased region" description="Polar residues" evidence="1">
    <location>
        <begin position="105"/>
        <end position="124"/>
    </location>
</feature>
<dbReference type="AlphaFoldDB" id="A0A0D8XX79"/>
<keyword evidence="4" id="KW-1185">Reference proteome</keyword>
<dbReference type="OrthoDB" id="6020621at2759"/>
<reference evidence="4" key="2">
    <citation type="journal article" date="2016" name="Sci. Rep.">
        <title>Dictyocaulus viviparus genome, variome and transcriptome elucidate lungworm biology and support future intervention.</title>
        <authorList>
            <person name="McNulty S.N."/>
            <person name="Strube C."/>
            <person name="Rosa B.A."/>
            <person name="Martin J.C."/>
            <person name="Tyagi R."/>
            <person name="Choi Y.J."/>
            <person name="Wang Q."/>
            <person name="Hallsworth Pepin K."/>
            <person name="Zhang X."/>
            <person name="Ozersky P."/>
            <person name="Wilson R.K."/>
            <person name="Sternberg P.W."/>
            <person name="Gasser R.B."/>
            <person name="Mitreva M."/>
        </authorList>
    </citation>
    <scope>NUCLEOTIDE SEQUENCE [LARGE SCALE GENOMIC DNA]</scope>
    <source>
        <strain evidence="4">HannoverDv2000</strain>
    </source>
</reference>
<evidence type="ECO:0000313" key="4">
    <source>
        <dbReference type="Proteomes" id="UP000053766"/>
    </source>
</evidence>
<feature type="region of interest" description="Disordered" evidence="1">
    <location>
        <begin position="105"/>
        <end position="126"/>
    </location>
</feature>
<dbReference type="SMART" id="SM00355">
    <property type="entry name" value="ZnF_C2H2"/>
    <property type="match status" value="2"/>
</dbReference>
<gene>
    <name evidence="3" type="ORF">DICVIV_05467</name>
</gene>
<feature type="non-terminal residue" evidence="3">
    <location>
        <position position="1"/>
    </location>
</feature>
<reference evidence="3 4" key="1">
    <citation type="submission" date="2013-11" db="EMBL/GenBank/DDBJ databases">
        <title>Draft genome of the bovine lungworm Dictyocaulus viviparus.</title>
        <authorList>
            <person name="Mitreva M."/>
        </authorList>
    </citation>
    <scope>NUCLEOTIDE SEQUENCE [LARGE SCALE GENOMIC DNA]</scope>
    <source>
        <strain evidence="3 4">HannoverDv2000</strain>
    </source>
</reference>
<dbReference type="STRING" id="29172.A0A0D8XX79"/>
<accession>A0A0D8XX79</accession>
<evidence type="ECO:0000259" key="2">
    <source>
        <dbReference type="PROSITE" id="PS00028"/>
    </source>
</evidence>
<dbReference type="EMBL" id="KN716268">
    <property type="protein sequence ID" value="KJH48422.1"/>
    <property type="molecule type" value="Genomic_DNA"/>
</dbReference>
<dbReference type="Proteomes" id="UP000053766">
    <property type="component" value="Unassembled WGS sequence"/>
</dbReference>
<feature type="domain" description="C2H2-type" evidence="2">
    <location>
        <begin position="14"/>
        <end position="35"/>
    </location>
</feature>
<dbReference type="InterPro" id="IPR013087">
    <property type="entry name" value="Znf_C2H2_type"/>
</dbReference>
<proteinExistence type="predicted"/>
<sequence length="268" mass="30028">NHRDSCRKCGSFLCLVCDEVFVQRVQLDRHWIKMHFITMKCDECSWVASAPLRMTEHAFEIHKKKICGYCGAVDPSVDHITSNHWIRLKKSVPLRNTTIDKNISCGSSKSSHLSDSRPSSTTPGHTVETLRKEDTVFETTSSVELNSSAVLSTFSSSCDPAVEADFTNGTSVELRTSDSIISQLPAIEKCCFFNVIVNIPDDAGDSFHFGSRLPIEIQRLFPELSCARVCFMEPFVGKQRCMALEVPVSRPLETNAEMERLLSTPIYI</sequence>
<dbReference type="PROSITE" id="PS00028">
    <property type="entry name" value="ZINC_FINGER_C2H2_1"/>
    <property type="match status" value="1"/>
</dbReference>
<name>A0A0D8XX79_DICVI</name>
<evidence type="ECO:0000313" key="3">
    <source>
        <dbReference type="EMBL" id="KJH48422.1"/>
    </source>
</evidence>
<evidence type="ECO:0000256" key="1">
    <source>
        <dbReference type="SAM" id="MobiDB-lite"/>
    </source>
</evidence>
<organism evidence="3 4">
    <name type="scientific">Dictyocaulus viviparus</name>
    <name type="common">Bovine lungworm</name>
    <dbReference type="NCBI Taxonomy" id="29172"/>
    <lineage>
        <taxon>Eukaryota</taxon>
        <taxon>Metazoa</taxon>
        <taxon>Ecdysozoa</taxon>
        <taxon>Nematoda</taxon>
        <taxon>Chromadorea</taxon>
        <taxon>Rhabditida</taxon>
        <taxon>Rhabditina</taxon>
        <taxon>Rhabditomorpha</taxon>
        <taxon>Strongyloidea</taxon>
        <taxon>Metastrongylidae</taxon>
        <taxon>Dictyocaulus</taxon>
    </lineage>
</organism>
<protein>
    <submittedName>
        <fullName evidence="3">Zinc finger, C2H2 type</fullName>
    </submittedName>
</protein>